<evidence type="ECO:0000313" key="2">
    <source>
        <dbReference type="EMBL" id="TWB22081.1"/>
    </source>
</evidence>
<protein>
    <recommendedName>
        <fullName evidence="4">DUF4345 domain-containing protein</fullName>
    </recommendedName>
</protein>
<accession>A0A560FKF3</accession>
<organism evidence="2 3">
    <name type="scientific">Nitrospirillum amazonense</name>
    <dbReference type="NCBI Taxonomy" id="28077"/>
    <lineage>
        <taxon>Bacteria</taxon>
        <taxon>Pseudomonadati</taxon>
        <taxon>Pseudomonadota</taxon>
        <taxon>Alphaproteobacteria</taxon>
        <taxon>Rhodospirillales</taxon>
        <taxon>Azospirillaceae</taxon>
        <taxon>Nitrospirillum</taxon>
    </lineage>
</organism>
<dbReference type="EMBL" id="VITN01000004">
    <property type="protein sequence ID" value="TWB22081.1"/>
    <property type="molecule type" value="Genomic_DNA"/>
</dbReference>
<gene>
    <name evidence="2" type="ORF">FBZ89_104330</name>
</gene>
<proteinExistence type="predicted"/>
<feature type="transmembrane region" description="Helical" evidence="1">
    <location>
        <begin position="48"/>
        <end position="65"/>
    </location>
</feature>
<feature type="transmembrane region" description="Helical" evidence="1">
    <location>
        <begin position="72"/>
        <end position="94"/>
    </location>
</feature>
<dbReference type="Proteomes" id="UP000319859">
    <property type="component" value="Unassembled WGS sequence"/>
</dbReference>
<evidence type="ECO:0008006" key="4">
    <source>
        <dbReference type="Google" id="ProtNLM"/>
    </source>
</evidence>
<dbReference type="OrthoDB" id="7916074at2"/>
<dbReference type="AlphaFoldDB" id="A0A560FKF3"/>
<keyword evidence="1" id="KW-0472">Membrane</keyword>
<name>A0A560FKF3_9PROT</name>
<feature type="transmembrane region" description="Helical" evidence="1">
    <location>
        <begin position="100"/>
        <end position="121"/>
    </location>
</feature>
<keyword evidence="1" id="KW-1133">Transmembrane helix</keyword>
<sequence>MTFQIMALVMAFGGCLLGLRFIFAGVSVLKEWGVEATAGSIILLRRMGAIYLALALVFFLGRAAAPSELRSAVCLIAGGAIALLSCLGLFDFLTRRVSAGIFRSVIAEAVLAAAFFWVWWVGR</sequence>
<comment type="caution">
    <text evidence="2">The sequence shown here is derived from an EMBL/GenBank/DDBJ whole genome shotgun (WGS) entry which is preliminary data.</text>
</comment>
<keyword evidence="1" id="KW-0812">Transmembrane</keyword>
<reference evidence="2 3" key="1">
    <citation type="submission" date="2019-06" db="EMBL/GenBank/DDBJ databases">
        <title>Genomic Encyclopedia of Type Strains, Phase IV (KMG-V): Genome sequencing to study the core and pangenomes of soil and plant-associated prokaryotes.</title>
        <authorList>
            <person name="Whitman W."/>
        </authorList>
    </citation>
    <scope>NUCLEOTIDE SEQUENCE [LARGE SCALE GENOMIC DNA]</scope>
    <source>
        <strain evidence="2 3">BR 11880</strain>
    </source>
</reference>
<dbReference type="RefSeq" id="WP_145749709.1">
    <property type="nucleotide sequence ID" value="NZ_VITN01000004.1"/>
</dbReference>
<evidence type="ECO:0000256" key="1">
    <source>
        <dbReference type="SAM" id="Phobius"/>
    </source>
</evidence>
<evidence type="ECO:0000313" key="3">
    <source>
        <dbReference type="Proteomes" id="UP000319859"/>
    </source>
</evidence>